<feature type="compositionally biased region" description="Low complexity" evidence="3">
    <location>
        <begin position="30"/>
        <end position="46"/>
    </location>
</feature>
<evidence type="ECO:0000313" key="4">
    <source>
        <dbReference type="EMBL" id="CAF0827233.1"/>
    </source>
</evidence>
<feature type="compositionally biased region" description="Polar residues" evidence="3">
    <location>
        <begin position="1"/>
        <end position="29"/>
    </location>
</feature>
<accession>A0A813UKG3</accession>
<dbReference type="EMBL" id="CAJNOT010000529">
    <property type="protein sequence ID" value="CAF1012421.1"/>
    <property type="molecule type" value="Genomic_DNA"/>
</dbReference>
<dbReference type="GO" id="GO:0005634">
    <property type="term" value="C:nucleus"/>
    <property type="evidence" value="ECO:0007669"/>
    <property type="project" value="InterPro"/>
</dbReference>
<feature type="compositionally biased region" description="Acidic residues" evidence="3">
    <location>
        <begin position="355"/>
        <end position="386"/>
    </location>
</feature>
<dbReference type="Gene3D" id="3.30.1120.90">
    <property type="entry name" value="Nucleosome assembly protein"/>
    <property type="match status" value="1"/>
</dbReference>
<feature type="compositionally biased region" description="Basic residues" evidence="3">
    <location>
        <begin position="389"/>
        <end position="407"/>
    </location>
</feature>
<dbReference type="PANTHER" id="PTHR11875">
    <property type="entry name" value="TESTIS-SPECIFIC Y-ENCODED PROTEIN"/>
    <property type="match status" value="1"/>
</dbReference>
<dbReference type="AlphaFoldDB" id="A0A813UKG3"/>
<feature type="compositionally biased region" description="Basic and acidic residues" evidence="3">
    <location>
        <begin position="149"/>
        <end position="166"/>
    </location>
</feature>
<dbReference type="Gene3D" id="1.20.5.1500">
    <property type="match status" value="1"/>
</dbReference>
<dbReference type="FunFam" id="1.20.5.1500:FF:000001">
    <property type="entry name" value="Nucleosome assembly protein 1-like 1"/>
    <property type="match status" value="1"/>
</dbReference>
<proteinExistence type="inferred from homology"/>
<dbReference type="EMBL" id="CAJNOL010000082">
    <property type="protein sequence ID" value="CAF0827233.1"/>
    <property type="molecule type" value="Genomic_DNA"/>
</dbReference>
<keyword evidence="7" id="KW-1185">Reference proteome</keyword>
<feature type="compositionally biased region" description="Low complexity" evidence="3">
    <location>
        <begin position="426"/>
        <end position="437"/>
    </location>
</feature>
<evidence type="ECO:0000256" key="2">
    <source>
        <dbReference type="RuleBase" id="RU003876"/>
    </source>
</evidence>
<evidence type="ECO:0000256" key="3">
    <source>
        <dbReference type="SAM" id="MobiDB-lite"/>
    </source>
</evidence>
<dbReference type="SUPFAM" id="SSF143113">
    <property type="entry name" value="NAP-like"/>
    <property type="match status" value="1"/>
</dbReference>
<sequence length="443" mass="48966">MEKNDNVQVPPSTGESPATGVQSPSAQTVTSPSASGASASGTPSTALGNPGFLQNVQQRIDSMGDEAGSFLVGSLPPEVVRRVNALRNLQVEHHKIEANFFEEVHALECRYLSKYQPLYEKRLNIVKGAYEPTDVEAKCAFDEDENDEEAKKAAETAEKTDEQKKEEEKAVGIPEFWLQVFKNSDVLSELIKEQDEPVLKHLVDVRITMQDEPQQKGFTIEFEFTSNEYFSNTILTKSYELRTGPDEHEPLSYEGPEIVKSKGCEIQWSKGKNVTIKMVKKRQKHKNRGTIRVVTKEVQTDSFFNFFTPPNVPEELDAELEDSDEMRMLAADFEIGHMLRDSIVPKAVLYYTGEAGDEEDGDYDDDDEDEDEDDDDDEDPEEDEEEGHGHHHHHHAGGRGGHHHGGGGKHGSSGGPGGKSRGGKQGSAAGANGAGQQPECKQQ</sequence>
<feature type="region of interest" description="Disordered" evidence="3">
    <location>
        <begin position="1"/>
        <end position="51"/>
    </location>
</feature>
<evidence type="ECO:0000256" key="1">
    <source>
        <dbReference type="ARBA" id="ARBA00009947"/>
    </source>
</evidence>
<evidence type="ECO:0000313" key="5">
    <source>
        <dbReference type="EMBL" id="CAF1012421.1"/>
    </source>
</evidence>
<dbReference type="Pfam" id="PF00956">
    <property type="entry name" value="NAP"/>
    <property type="match status" value="1"/>
</dbReference>
<evidence type="ECO:0000313" key="6">
    <source>
        <dbReference type="EMBL" id="CAF3717443.1"/>
    </source>
</evidence>
<organism evidence="4 7">
    <name type="scientific">Rotaria sordida</name>
    <dbReference type="NCBI Taxonomy" id="392033"/>
    <lineage>
        <taxon>Eukaryota</taxon>
        <taxon>Metazoa</taxon>
        <taxon>Spiralia</taxon>
        <taxon>Gnathifera</taxon>
        <taxon>Rotifera</taxon>
        <taxon>Eurotatoria</taxon>
        <taxon>Bdelloidea</taxon>
        <taxon>Philodinida</taxon>
        <taxon>Philodinidae</taxon>
        <taxon>Rotaria</taxon>
    </lineage>
</organism>
<dbReference type="Proteomes" id="UP000663836">
    <property type="component" value="Unassembled WGS sequence"/>
</dbReference>
<dbReference type="Proteomes" id="UP000663864">
    <property type="component" value="Unassembled WGS sequence"/>
</dbReference>
<evidence type="ECO:0000313" key="7">
    <source>
        <dbReference type="Proteomes" id="UP000663870"/>
    </source>
</evidence>
<feature type="region of interest" description="Disordered" evidence="3">
    <location>
        <begin position="142"/>
        <end position="166"/>
    </location>
</feature>
<gene>
    <name evidence="6" type="ORF">JBS370_LOCUS10572</name>
    <name evidence="4" type="ORF">JXQ802_LOCUS5507</name>
    <name evidence="5" type="ORF">ZHD862_LOCUS13106</name>
</gene>
<feature type="compositionally biased region" description="Gly residues" evidence="3">
    <location>
        <begin position="408"/>
        <end position="425"/>
    </location>
</feature>
<name>A0A813UKG3_9BILA</name>
<comment type="caution">
    <text evidence="4">The sequence shown here is derived from an EMBL/GenBank/DDBJ whole genome shotgun (WGS) entry which is preliminary data.</text>
</comment>
<reference evidence="4" key="1">
    <citation type="submission" date="2021-02" db="EMBL/GenBank/DDBJ databases">
        <authorList>
            <person name="Nowell W R."/>
        </authorList>
    </citation>
    <scope>NUCLEOTIDE SEQUENCE</scope>
</reference>
<dbReference type="InterPro" id="IPR037231">
    <property type="entry name" value="NAP-like_sf"/>
</dbReference>
<dbReference type="InterPro" id="IPR002164">
    <property type="entry name" value="NAP_family"/>
</dbReference>
<protein>
    <recommendedName>
        <fullName evidence="8">Nucleosome assembly protein 1-like 1</fullName>
    </recommendedName>
</protein>
<dbReference type="GO" id="GO:0006334">
    <property type="term" value="P:nucleosome assembly"/>
    <property type="evidence" value="ECO:0007669"/>
    <property type="project" value="InterPro"/>
</dbReference>
<comment type="similarity">
    <text evidence="1 2">Belongs to the nucleosome assembly protein (NAP) family.</text>
</comment>
<dbReference type="EMBL" id="CAJOBD010000773">
    <property type="protein sequence ID" value="CAF3717443.1"/>
    <property type="molecule type" value="Genomic_DNA"/>
</dbReference>
<feature type="region of interest" description="Disordered" evidence="3">
    <location>
        <begin position="353"/>
        <end position="443"/>
    </location>
</feature>
<evidence type="ECO:0008006" key="8">
    <source>
        <dbReference type="Google" id="ProtNLM"/>
    </source>
</evidence>
<dbReference type="Proteomes" id="UP000663870">
    <property type="component" value="Unassembled WGS sequence"/>
</dbReference>